<protein>
    <submittedName>
        <fullName evidence="8">Uncharacterized protein</fullName>
    </submittedName>
</protein>
<dbReference type="PANTHER" id="PTHR15629:SF8">
    <property type="entry name" value="DUF500 DOMAIN PROTEIN (AFU_ORTHOLOGUE AFUA_5G07310)"/>
    <property type="match status" value="1"/>
</dbReference>
<evidence type="ECO:0000259" key="7">
    <source>
        <dbReference type="Pfam" id="PF13813"/>
    </source>
</evidence>
<dbReference type="GO" id="GO:0016020">
    <property type="term" value="C:membrane"/>
    <property type="evidence" value="ECO:0007669"/>
    <property type="project" value="UniProtKB-SubCell"/>
</dbReference>
<dbReference type="GO" id="GO:0035091">
    <property type="term" value="F:phosphatidylinositol binding"/>
    <property type="evidence" value="ECO:0007669"/>
    <property type="project" value="TreeGrafter"/>
</dbReference>
<accession>A0A9Q9U608</accession>
<feature type="domain" description="Wax synthase" evidence="7">
    <location>
        <begin position="574"/>
        <end position="649"/>
    </location>
</feature>
<dbReference type="Pfam" id="PF04366">
    <property type="entry name" value="Ysc84"/>
    <property type="match status" value="1"/>
</dbReference>
<dbReference type="EMBL" id="CABFJX010000046">
    <property type="protein sequence ID" value="VTT60686.1"/>
    <property type="molecule type" value="Genomic_DNA"/>
</dbReference>
<keyword evidence="2 5" id="KW-0812">Transmembrane</keyword>
<keyword evidence="4 5" id="KW-0472">Membrane</keyword>
<name>A0A9Q9U608_FUSFU</name>
<evidence type="ECO:0000313" key="8">
    <source>
        <dbReference type="EMBL" id="VTT60686.1"/>
    </source>
</evidence>
<evidence type="ECO:0000313" key="9">
    <source>
        <dbReference type="Proteomes" id="UP000760494"/>
    </source>
</evidence>
<evidence type="ECO:0000256" key="4">
    <source>
        <dbReference type="ARBA" id="ARBA00023136"/>
    </source>
</evidence>
<dbReference type="AlphaFoldDB" id="A0A9Q9U608"/>
<feature type="domain" description="Ysc84 actin-binding" evidence="6">
    <location>
        <begin position="177"/>
        <end position="306"/>
    </location>
</feature>
<evidence type="ECO:0000256" key="3">
    <source>
        <dbReference type="ARBA" id="ARBA00022989"/>
    </source>
</evidence>
<evidence type="ECO:0000259" key="6">
    <source>
        <dbReference type="Pfam" id="PF04366"/>
    </source>
</evidence>
<gene>
    <name evidence="8" type="ORF">C2S_4237</name>
</gene>
<dbReference type="InterPro" id="IPR032805">
    <property type="entry name" value="Wax_synthase_dom"/>
</dbReference>
<evidence type="ECO:0000256" key="1">
    <source>
        <dbReference type="ARBA" id="ARBA00004141"/>
    </source>
</evidence>
<dbReference type="InterPro" id="IPR051702">
    <property type="entry name" value="SH3_domain_YSC84-like"/>
</dbReference>
<dbReference type="Pfam" id="PF13813">
    <property type="entry name" value="MBOAT_2"/>
    <property type="match status" value="1"/>
</dbReference>
<feature type="transmembrane region" description="Helical" evidence="5">
    <location>
        <begin position="689"/>
        <end position="709"/>
    </location>
</feature>
<dbReference type="Proteomes" id="UP000760494">
    <property type="component" value="Unassembled WGS sequence"/>
</dbReference>
<sequence>MGSNHNNLFELPANEAINTRPTGYDFKNPYFPPPPAYSASSSSTQEHSTGMQINRKSGFANRLHVLSAKIAGPVNDFANKLGCEAFMPTTLDKECDKAARILTSFCEGTPLPPNDPLSKRKAIVKIPRQVLKSAAGLAIFTAFRSGAQFSWGSGSGVVVARQPDGSWSPPSSFAVNTLSVGFMVAMDIYDCVCVLRTPEAVAAFTKSRVSFGGEVAVTAGPVGTGVYVDSAVSSDGAAEPIWSYVKSRGLYVGAQIDGTVITTRDKANEDFYGVEVDVASILRGEAPARGPMWSEGYWRLNNVLREIDYALFVMMIFPSSTSIFHRIQSFLRVLAGHIILINAMNHPEQSSMSQIVVLACSILVCFASTILFIPKSAVLNRLGAAVALSCLQHSLYTSLLTSSLPPAQITGISLFSWGLYANATEQILLSRYNADDVLTVKERPLGRLLSTVAQFLRAVGMYFSLRRVGLRGEVPMKHRAPTNSVRFITTRIIQCLCCYLVLDAIFLAPRPEKHLITREKQSLFKLTSLTREDLIFRFATALGNWVIGYVSVRLAHGFIAAVSVLLGLCKPEDWPHLNGPISSWSTVRTFWGTFWHRLFRKALAGWGDFIPDNVLRLRRGTLLSRYLRLTLAFFASGLMHRCIHYFYRLEAGELYEMETYFLLQPLAIMFEDAVQAATVHIPLPRPLRWIIGFTWFCIFTTWVTPLFLYPTMRVADPGQLLPFSVVGHLMKYY</sequence>
<comment type="subcellular location">
    <subcellularLocation>
        <location evidence="1">Membrane</location>
        <topology evidence="1">Multi-pass membrane protein</topology>
    </subcellularLocation>
</comment>
<evidence type="ECO:0000256" key="2">
    <source>
        <dbReference type="ARBA" id="ARBA00022692"/>
    </source>
</evidence>
<comment type="caution">
    <text evidence="8">The sequence shown here is derived from an EMBL/GenBank/DDBJ whole genome shotgun (WGS) entry which is preliminary data.</text>
</comment>
<dbReference type="PANTHER" id="PTHR15629">
    <property type="entry name" value="SH3YL1 PROTEIN"/>
    <property type="match status" value="1"/>
</dbReference>
<dbReference type="InterPro" id="IPR007461">
    <property type="entry name" value="Ysc84_actin-binding"/>
</dbReference>
<reference evidence="8" key="1">
    <citation type="submission" date="2019-05" db="EMBL/GenBank/DDBJ databases">
        <authorList>
            <person name="Piombo E."/>
        </authorList>
    </citation>
    <scope>NUCLEOTIDE SEQUENCE</scope>
    <source>
        <strain evidence="8">C2S</strain>
    </source>
</reference>
<evidence type="ECO:0000256" key="5">
    <source>
        <dbReference type="SAM" id="Phobius"/>
    </source>
</evidence>
<proteinExistence type="predicted"/>
<keyword evidence="3 5" id="KW-1133">Transmembrane helix</keyword>
<organism evidence="8 9">
    <name type="scientific">Fusarium fujikuroi</name>
    <name type="common">Bakanae and foot rot disease fungus</name>
    <name type="synonym">Gibberella fujikuroi</name>
    <dbReference type="NCBI Taxonomy" id="5127"/>
    <lineage>
        <taxon>Eukaryota</taxon>
        <taxon>Fungi</taxon>
        <taxon>Dikarya</taxon>
        <taxon>Ascomycota</taxon>
        <taxon>Pezizomycotina</taxon>
        <taxon>Sordariomycetes</taxon>
        <taxon>Hypocreomycetidae</taxon>
        <taxon>Hypocreales</taxon>
        <taxon>Nectriaceae</taxon>
        <taxon>Fusarium</taxon>
        <taxon>Fusarium fujikuroi species complex</taxon>
    </lineage>
</organism>
<dbReference type="CDD" id="cd11524">
    <property type="entry name" value="SYLF"/>
    <property type="match status" value="1"/>
</dbReference>